<keyword evidence="1" id="KW-0472">Membrane</keyword>
<dbReference type="InterPro" id="IPR022584">
    <property type="entry name" value="DUF2937"/>
</dbReference>
<dbReference type="OrthoDB" id="9850981at2"/>
<reference evidence="2 3" key="1">
    <citation type="submission" date="2018-02" db="EMBL/GenBank/DDBJ databases">
        <title>Genome sequencing of Solimonas sp. HR-BB.</title>
        <authorList>
            <person name="Lee Y."/>
            <person name="Jeon C.O."/>
        </authorList>
    </citation>
    <scope>NUCLEOTIDE SEQUENCE [LARGE SCALE GENOMIC DNA]</scope>
    <source>
        <strain evidence="2 3">HR-BB</strain>
    </source>
</reference>
<dbReference type="Proteomes" id="UP000238220">
    <property type="component" value="Unassembled WGS sequence"/>
</dbReference>
<accession>A0A2S5TF07</accession>
<dbReference type="AlphaFoldDB" id="A0A2S5TF07"/>
<evidence type="ECO:0008006" key="4">
    <source>
        <dbReference type="Google" id="ProtNLM"/>
    </source>
</evidence>
<organism evidence="2 3">
    <name type="scientific">Solimonas fluminis</name>
    <dbReference type="NCBI Taxonomy" id="2086571"/>
    <lineage>
        <taxon>Bacteria</taxon>
        <taxon>Pseudomonadati</taxon>
        <taxon>Pseudomonadota</taxon>
        <taxon>Gammaproteobacteria</taxon>
        <taxon>Nevskiales</taxon>
        <taxon>Nevskiaceae</taxon>
        <taxon>Solimonas</taxon>
    </lineage>
</organism>
<evidence type="ECO:0000313" key="2">
    <source>
        <dbReference type="EMBL" id="PPE73570.1"/>
    </source>
</evidence>
<evidence type="ECO:0000256" key="1">
    <source>
        <dbReference type="SAM" id="Phobius"/>
    </source>
</evidence>
<keyword evidence="1" id="KW-0812">Transmembrane</keyword>
<dbReference type="RefSeq" id="WP_104230632.1">
    <property type="nucleotide sequence ID" value="NZ_PSNW01000006.1"/>
</dbReference>
<dbReference type="EMBL" id="PSNW01000006">
    <property type="protein sequence ID" value="PPE73570.1"/>
    <property type="molecule type" value="Genomic_DNA"/>
</dbReference>
<gene>
    <name evidence="2" type="ORF">C3942_12260</name>
</gene>
<protein>
    <recommendedName>
        <fullName evidence="4">DUF2937 domain-containing protein</fullName>
    </recommendedName>
</protein>
<keyword evidence="1" id="KW-1133">Transmembrane helix</keyword>
<comment type="caution">
    <text evidence="2">The sequence shown here is derived from an EMBL/GenBank/DDBJ whole genome shotgun (WGS) entry which is preliminary data.</text>
</comment>
<name>A0A2S5TF07_9GAMM</name>
<evidence type="ECO:0000313" key="3">
    <source>
        <dbReference type="Proteomes" id="UP000238220"/>
    </source>
</evidence>
<dbReference type="Pfam" id="PF11157">
    <property type="entry name" value="DUF2937"/>
    <property type="match status" value="1"/>
</dbReference>
<proteinExistence type="predicted"/>
<feature type="transmembrane region" description="Helical" evidence="1">
    <location>
        <begin position="138"/>
        <end position="160"/>
    </location>
</feature>
<sequence length="172" mass="18799">MNLLARFLGGVSERIAAVVLAVAAAQFPVYFLAYGNTLAGAQMEAEARYRELLAEAATLHLGVEDFVRRHEENADAVFQASGRIHRSTLERYRRYSAMQEALRSAPAWERPLVLARNFDPAIHAAARFEPGLPLTLEAGAYALAGLLLAWLLTSLVGLAFRGGGARRADSFR</sequence>
<keyword evidence="3" id="KW-1185">Reference proteome</keyword>